<name>A0A0V1G7W3_9BILA</name>
<comment type="caution">
    <text evidence="1">The sequence shown here is derived from an EMBL/GenBank/DDBJ whole genome shotgun (WGS) entry which is preliminary data.</text>
</comment>
<keyword evidence="2" id="KW-1185">Reference proteome</keyword>
<evidence type="ECO:0000313" key="2">
    <source>
        <dbReference type="Proteomes" id="UP000055024"/>
    </source>
</evidence>
<gene>
    <name evidence="1" type="ORF">T11_3723</name>
</gene>
<dbReference type="Proteomes" id="UP000055024">
    <property type="component" value="Unassembled WGS sequence"/>
</dbReference>
<evidence type="ECO:0000313" key="1">
    <source>
        <dbReference type="EMBL" id="KRY94391.1"/>
    </source>
</evidence>
<dbReference type="EMBL" id="JYDP01005105">
    <property type="protein sequence ID" value="KRY94391.1"/>
    <property type="molecule type" value="Genomic_DNA"/>
</dbReference>
<organism evidence="1 2">
    <name type="scientific">Trichinella zimbabwensis</name>
    <dbReference type="NCBI Taxonomy" id="268475"/>
    <lineage>
        <taxon>Eukaryota</taxon>
        <taxon>Metazoa</taxon>
        <taxon>Ecdysozoa</taxon>
        <taxon>Nematoda</taxon>
        <taxon>Enoplea</taxon>
        <taxon>Dorylaimia</taxon>
        <taxon>Trichinellida</taxon>
        <taxon>Trichinellidae</taxon>
        <taxon>Trichinella</taxon>
    </lineage>
</organism>
<sequence length="35" mass="4082">MPFTVAVSQQIRHCARCGENRFKCVGYAIERRIKI</sequence>
<accession>A0A0V1G7W3</accession>
<reference evidence="1 2" key="1">
    <citation type="submission" date="2015-01" db="EMBL/GenBank/DDBJ databases">
        <title>Evolution of Trichinella species and genotypes.</title>
        <authorList>
            <person name="Korhonen P.K."/>
            <person name="Edoardo P."/>
            <person name="Giuseppe L.R."/>
            <person name="Gasser R.B."/>
        </authorList>
    </citation>
    <scope>NUCLEOTIDE SEQUENCE [LARGE SCALE GENOMIC DNA]</scope>
    <source>
        <strain evidence="1">ISS1029</strain>
    </source>
</reference>
<dbReference type="AlphaFoldDB" id="A0A0V1G7W3"/>
<protein>
    <submittedName>
        <fullName evidence="1">Uncharacterized protein</fullName>
    </submittedName>
</protein>
<proteinExistence type="predicted"/>